<reference evidence="8" key="2">
    <citation type="journal article" date="2021" name="PeerJ">
        <title>Extensive microbial diversity within the chicken gut microbiome revealed by metagenomics and culture.</title>
        <authorList>
            <person name="Gilroy R."/>
            <person name="Ravi A."/>
            <person name="Getino M."/>
            <person name="Pursley I."/>
            <person name="Horton D.L."/>
            <person name="Alikhan N.F."/>
            <person name="Baker D."/>
            <person name="Gharbi K."/>
            <person name="Hall N."/>
            <person name="Watson M."/>
            <person name="Adriaenssens E.M."/>
            <person name="Foster-Nyarko E."/>
            <person name="Jarju S."/>
            <person name="Secka A."/>
            <person name="Antonio M."/>
            <person name="Oren A."/>
            <person name="Chaudhuri R.R."/>
            <person name="La Ragione R."/>
            <person name="Hildebrand F."/>
            <person name="Pallen M.J."/>
        </authorList>
    </citation>
    <scope>NUCLEOTIDE SEQUENCE</scope>
    <source>
        <strain evidence="8">10192</strain>
    </source>
</reference>
<comment type="similarity">
    <text evidence="2 5">Belongs to the pseudouridine synthase TruB family. Type 1 subfamily.</text>
</comment>
<feature type="active site" description="Nucleophile" evidence="5">
    <location>
        <position position="59"/>
    </location>
</feature>
<dbReference type="InterPro" id="IPR032819">
    <property type="entry name" value="TruB_C"/>
</dbReference>
<organism evidence="8 9">
    <name type="scientific">Candidatus Scatousia excrementipullorum</name>
    <dbReference type="NCBI Taxonomy" id="2840936"/>
    <lineage>
        <taxon>Bacteria</taxon>
        <taxon>Candidatus Scatousia</taxon>
    </lineage>
</organism>
<dbReference type="EMBL" id="JADIND010000050">
    <property type="protein sequence ID" value="MBO8430213.1"/>
    <property type="molecule type" value="Genomic_DNA"/>
</dbReference>
<sequence length="306" mass="33988">MTAGKCEKGSGSQPSVAGNKNLFGFLNVNKPIGMTSHDVVAVLRRLTKIKQIGHTGTLDPFAGGVLPICIGKATRLIEYLDDDKAYLATVKFGSNTSTYDIEGDVTEIFDKKITQKEIIAELKNFHGEISQLPPLYSAIKVNGKKLYEYARKGESVEIKPRKVTIFDIVLKNFDESSQTAEIFVKCSKGTYIRSIAFDLGKNLGCGGHLINLVRCQAGMFDIKNSVELEFLKEYPQKIKEFLINPLDVINLPKIELSENEHEKVIHGMALQNKTDYSGFVILVYNKSVSSIGFIEGDKILVKKVFE</sequence>
<dbReference type="AlphaFoldDB" id="A0A9D9DP43"/>
<dbReference type="InterPro" id="IPR014780">
    <property type="entry name" value="tRNA_psdUridine_synth_TruB"/>
</dbReference>
<evidence type="ECO:0000313" key="8">
    <source>
        <dbReference type="EMBL" id="MBO8430213.1"/>
    </source>
</evidence>
<evidence type="ECO:0000256" key="1">
    <source>
        <dbReference type="ARBA" id="ARBA00000385"/>
    </source>
</evidence>
<dbReference type="SUPFAM" id="SSF55120">
    <property type="entry name" value="Pseudouridine synthase"/>
    <property type="match status" value="1"/>
</dbReference>
<dbReference type="InterPro" id="IPR020103">
    <property type="entry name" value="PsdUridine_synth_cat_dom_sf"/>
</dbReference>
<name>A0A9D9DP43_9BACT</name>
<protein>
    <recommendedName>
        <fullName evidence="5">tRNA pseudouridine synthase B</fullName>
        <ecNumber evidence="5">5.4.99.25</ecNumber>
    </recommendedName>
    <alternativeName>
        <fullName evidence="5">tRNA pseudouridine(55) synthase</fullName>
        <shortName evidence="5">Psi55 synthase</shortName>
    </alternativeName>
    <alternativeName>
        <fullName evidence="5">tRNA pseudouridylate synthase</fullName>
    </alternativeName>
    <alternativeName>
        <fullName evidence="5">tRNA-uridine isomerase</fullName>
    </alternativeName>
</protein>
<dbReference type="GO" id="GO:1990481">
    <property type="term" value="P:mRNA pseudouridine synthesis"/>
    <property type="evidence" value="ECO:0007669"/>
    <property type="project" value="TreeGrafter"/>
</dbReference>
<dbReference type="NCBIfam" id="TIGR00431">
    <property type="entry name" value="TruB"/>
    <property type="match status" value="1"/>
</dbReference>
<accession>A0A9D9DP43</accession>
<dbReference type="GO" id="GO:0031119">
    <property type="term" value="P:tRNA pseudouridine synthesis"/>
    <property type="evidence" value="ECO:0007669"/>
    <property type="project" value="UniProtKB-UniRule"/>
</dbReference>
<dbReference type="Gene3D" id="3.30.2350.10">
    <property type="entry name" value="Pseudouridine synthase"/>
    <property type="match status" value="1"/>
</dbReference>
<feature type="domain" description="tRNA pseudouridylate synthase B C-terminal" evidence="7">
    <location>
        <begin position="193"/>
        <end position="234"/>
    </location>
</feature>
<dbReference type="InterPro" id="IPR002501">
    <property type="entry name" value="PsdUridine_synth_N"/>
</dbReference>
<reference evidence="8" key="1">
    <citation type="submission" date="2020-10" db="EMBL/GenBank/DDBJ databases">
        <authorList>
            <person name="Gilroy R."/>
        </authorList>
    </citation>
    <scope>NUCLEOTIDE SEQUENCE</scope>
    <source>
        <strain evidence="8">10192</strain>
    </source>
</reference>
<keyword evidence="4 5" id="KW-0413">Isomerase</keyword>
<keyword evidence="3 5" id="KW-0819">tRNA processing</keyword>
<feature type="domain" description="Pseudouridine synthase II N-terminal" evidence="6">
    <location>
        <begin position="44"/>
        <end position="192"/>
    </location>
</feature>
<comment type="function">
    <text evidence="5">Responsible for synthesis of pseudouridine from uracil-55 in the psi GC loop of transfer RNAs.</text>
</comment>
<evidence type="ECO:0000313" key="9">
    <source>
        <dbReference type="Proteomes" id="UP000823632"/>
    </source>
</evidence>
<evidence type="ECO:0000256" key="4">
    <source>
        <dbReference type="ARBA" id="ARBA00023235"/>
    </source>
</evidence>
<comment type="caution">
    <text evidence="8">The sequence shown here is derived from an EMBL/GenBank/DDBJ whole genome shotgun (WGS) entry which is preliminary data.</text>
</comment>
<dbReference type="PANTHER" id="PTHR13767">
    <property type="entry name" value="TRNA-PSEUDOURIDINE SYNTHASE"/>
    <property type="match status" value="1"/>
</dbReference>
<dbReference type="Pfam" id="PF16198">
    <property type="entry name" value="TruB_C_2"/>
    <property type="match status" value="1"/>
</dbReference>
<dbReference type="EC" id="5.4.99.25" evidence="5"/>
<comment type="catalytic activity">
    <reaction evidence="1 5">
        <text>uridine(55) in tRNA = pseudouridine(55) in tRNA</text>
        <dbReference type="Rhea" id="RHEA:42532"/>
        <dbReference type="Rhea" id="RHEA-COMP:10101"/>
        <dbReference type="Rhea" id="RHEA-COMP:10102"/>
        <dbReference type="ChEBI" id="CHEBI:65314"/>
        <dbReference type="ChEBI" id="CHEBI:65315"/>
        <dbReference type="EC" id="5.4.99.25"/>
    </reaction>
</comment>
<dbReference type="GO" id="GO:0003723">
    <property type="term" value="F:RNA binding"/>
    <property type="evidence" value="ECO:0007669"/>
    <property type="project" value="InterPro"/>
</dbReference>
<dbReference type="Proteomes" id="UP000823632">
    <property type="component" value="Unassembled WGS sequence"/>
</dbReference>
<evidence type="ECO:0000256" key="3">
    <source>
        <dbReference type="ARBA" id="ARBA00022694"/>
    </source>
</evidence>
<evidence type="ECO:0000259" key="6">
    <source>
        <dbReference type="Pfam" id="PF01509"/>
    </source>
</evidence>
<gene>
    <name evidence="5 8" type="primary">truB</name>
    <name evidence="8" type="ORF">IAC76_02385</name>
</gene>
<dbReference type="HAMAP" id="MF_01080">
    <property type="entry name" value="TruB_bact"/>
    <property type="match status" value="1"/>
</dbReference>
<proteinExistence type="inferred from homology"/>
<evidence type="ECO:0000259" key="7">
    <source>
        <dbReference type="Pfam" id="PF16198"/>
    </source>
</evidence>
<evidence type="ECO:0000256" key="5">
    <source>
        <dbReference type="HAMAP-Rule" id="MF_01080"/>
    </source>
</evidence>
<dbReference type="Pfam" id="PF01509">
    <property type="entry name" value="TruB_N"/>
    <property type="match status" value="1"/>
</dbReference>
<dbReference type="PANTHER" id="PTHR13767:SF2">
    <property type="entry name" value="PSEUDOURIDYLATE SYNTHASE TRUB1"/>
    <property type="match status" value="1"/>
</dbReference>
<evidence type="ECO:0000256" key="2">
    <source>
        <dbReference type="ARBA" id="ARBA00005642"/>
    </source>
</evidence>
<dbReference type="CDD" id="cd02573">
    <property type="entry name" value="PseudoU_synth_EcTruB"/>
    <property type="match status" value="1"/>
</dbReference>
<dbReference type="GO" id="GO:0160148">
    <property type="term" value="F:tRNA pseudouridine(55) synthase activity"/>
    <property type="evidence" value="ECO:0007669"/>
    <property type="project" value="UniProtKB-EC"/>
</dbReference>